<dbReference type="InterPro" id="IPR036093">
    <property type="entry name" value="NAC_dom_sf"/>
</dbReference>
<evidence type="ECO:0000256" key="6">
    <source>
        <dbReference type="SAM" id="MobiDB-lite"/>
    </source>
</evidence>
<dbReference type="InterPro" id="IPR003441">
    <property type="entry name" value="NAC-dom"/>
</dbReference>
<dbReference type="EMBL" id="JBBNAG010000001">
    <property type="protein sequence ID" value="KAK9166307.1"/>
    <property type="molecule type" value="Genomic_DNA"/>
</dbReference>
<dbReference type="SUPFAM" id="SSF101941">
    <property type="entry name" value="NAC domain"/>
    <property type="match status" value="1"/>
</dbReference>
<dbReference type="GO" id="GO:0005634">
    <property type="term" value="C:nucleus"/>
    <property type="evidence" value="ECO:0007669"/>
    <property type="project" value="UniProtKB-SubCell"/>
</dbReference>
<keyword evidence="5" id="KW-0539">Nucleus</keyword>
<organism evidence="8 9">
    <name type="scientific">Stephania cephalantha</name>
    <dbReference type="NCBI Taxonomy" id="152367"/>
    <lineage>
        <taxon>Eukaryota</taxon>
        <taxon>Viridiplantae</taxon>
        <taxon>Streptophyta</taxon>
        <taxon>Embryophyta</taxon>
        <taxon>Tracheophyta</taxon>
        <taxon>Spermatophyta</taxon>
        <taxon>Magnoliopsida</taxon>
        <taxon>Ranunculales</taxon>
        <taxon>Menispermaceae</taxon>
        <taxon>Menispermoideae</taxon>
        <taxon>Cissampelideae</taxon>
        <taxon>Stephania</taxon>
    </lineage>
</organism>
<proteinExistence type="predicted"/>
<dbReference type="PANTHER" id="PTHR31989">
    <property type="entry name" value="NAC DOMAIN-CONTAINING PROTEIN 82-RELATED"/>
    <property type="match status" value="1"/>
</dbReference>
<sequence length="323" mass="35984">MTTPLLPPGFQFHPTSQQIFSYYLHHKNNNKNNNNNNNNNNNDHINNDDNSTDPSIALAFSLIPDIDDLSNCDPSDLPQSMCFSYGRGGLNKHWYCFTGNAGGGGRRKGKGGVWKRRDRGEELDLGGGEGEGGAVLGVETTFLFYRRDCSSQPSQLERTDWVLVEYALVDQSEDSFVLCRIFFEPQCENKAQEKVQNNCPEDSNADTHHISKDVPCKQHDDAHEKFVTNTVDYNSHFPLRFTAQPDNQIVHAPLEVDRFRFPMSAPQPPRLDQQHAGPKSGSIIGDDAVAEKVSTDSTIPEDDFIELNDLISPLPAGIDSSDT</sequence>
<accession>A0AAP0L9I0</accession>
<gene>
    <name evidence="8" type="ORF">Scep_001498</name>
</gene>
<evidence type="ECO:0000256" key="1">
    <source>
        <dbReference type="ARBA" id="ARBA00004123"/>
    </source>
</evidence>
<keyword evidence="9" id="KW-1185">Reference proteome</keyword>
<dbReference type="PROSITE" id="PS51005">
    <property type="entry name" value="NAC"/>
    <property type="match status" value="1"/>
</dbReference>
<evidence type="ECO:0000259" key="7">
    <source>
        <dbReference type="PROSITE" id="PS51005"/>
    </source>
</evidence>
<reference evidence="8 9" key="1">
    <citation type="submission" date="2024-01" db="EMBL/GenBank/DDBJ databases">
        <title>Genome assemblies of Stephania.</title>
        <authorList>
            <person name="Yang L."/>
        </authorList>
    </citation>
    <scope>NUCLEOTIDE SEQUENCE [LARGE SCALE GENOMIC DNA]</scope>
    <source>
        <strain evidence="8">JXDWG</strain>
        <tissue evidence="8">Leaf</tissue>
    </source>
</reference>
<comment type="subcellular location">
    <subcellularLocation>
        <location evidence="1">Nucleus</location>
    </subcellularLocation>
</comment>
<protein>
    <recommendedName>
        <fullName evidence="7">NAC domain-containing protein</fullName>
    </recommendedName>
</protein>
<keyword evidence="3" id="KW-0238">DNA-binding</keyword>
<name>A0AAP0L9I0_9MAGN</name>
<dbReference type="AlphaFoldDB" id="A0AAP0L9I0"/>
<dbReference type="Gene3D" id="2.170.150.80">
    <property type="entry name" value="NAC domain"/>
    <property type="match status" value="1"/>
</dbReference>
<evidence type="ECO:0000256" key="4">
    <source>
        <dbReference type="ARBA" id="ARBA00023163"/>
    </source>
</evidence>
<keyword evidence="4" id="KW-0804">Transcription</keyword>
<dbReference type="Pfam" id="PF02365">
    <property type="entry name" value="NAM"/>
    <property type="match status" value="1"/>
</dbReference>
<evidence type="ECO:0000256" key="2">
    <source>
        <dbReference type="ARBA" id="ARBA00023015"/>
    </source>
</evidence>
<feature type="domain" description="NAC" evidence="7">
    <location>
        <begin position="6"/>
        <end position="184"/>
    </location>
</feature>
<feature type="region of interest" description="Disordered" evidence="6">
    <location>
        <begin position="265"/>
        <end position="284"/>
    </location>
</feature>
<dbReference type="GO" id="GO:0003677">
    <property type="term" value="F:DNA binding"/>
    <property type="evidence" value="ECO:0007669"/>
    <property type="project" value="UniProtKB-KW"/>
</dbReference>
<comment type="caution">
    <text evidence="8">The sequence shown here is derived from an EMBL/GenBank/DDBJ whole genome shotgun (WGS) entry which is preliminary data.</text>
</comment>
<evidence type="ECO:0000313" key="8">
    <source>
        <dbReference type="EMBL" id="KAK9166307.1"/>
    </source>
</evidence>
<dbReference type="Proteomes" id="UP001419268">
    <property type="component" value="Unassembled WGS sequence"/>
</dbReference>
<feature type="region of interest" description="Disordered" evidence="6">
    <location>
        <begin position="27"/>
        <end position="50"/>
    </location>
</feature>
<dbReference type="GO" id="GO:0006355">
    <property type="term" value="P:regulation of DNA-templated transcription"/>
    <property type="evidence" value="ECO:0007669"/>
    <property type="project" value="InterPro"/>
</dbReference>
<keyword evidence="2" id="KW-0805">Transcription regulation</keyword>
<evidence type="ECO:0000313" key="9">
    <source>
        <dbReference type="Proteomes" id="UP001419268"/>
    </source>
</evidence>
<evidence type="ECO:0000256" key="5">
    <source>
        <dbReference type="ARBA" id="ARBA00023242"/>
    </source>
</evidence>
<feature type="compositionally biased region" description="Low complexity" evidence="6">
    <location>
        <begin position="30"/>
        <end position="44"/>
    </location>
</feature>
<evidence type="ECO:0000256" key="3">
    <source>
        <dbReference type="ARBA" id="ARBA00023125"/>
    </source>
</evidence>